<dbReference type="Proteomes" id="UP000268891">
    <property type="component" value="Unassembled WGS sequence"/>
</dbReference>
<keyword evidence="2" id="KW-1185">Reference proteome</keyword>
<organism evidence="1 2">
    <name type="scientific">Mycolicibacter terrae</name>
    <dbReference type="NCBI Taxonomy" id="1788"/>
    <lineage>
        <taxon>Bacteria</taxon>
        <taxon>Bacillati</taxon>
        <taxon>Actinomycetota</taxon>
        <taxon>Actinomycetes</taxon>
        <taxon>Mycobacteriales</taxon>
        <taxon>Mycobacteriaceae</taxon>
        <taxon>Mycolicibacter</taxon>
    </lineage>
</organism>
<accession>A0ACD2ELC4</accession>
<comment type="caution">
    <text evidence="1">The sequence shown here is derived from an EMBL/GenBank/DDBJ whole genome shotgun (WGS) entry which is preliminary data.</text>
</comment>
<sequence>MVRAGLPAEVLTPGGEPAAVLRDWHPTGGMPSAEFEARFGTPEHRIWPGNDGFPPGYVPQPAQLPEGSIIDRFGPNRGRYLAPDGTPFSDRSLAPESVGGNYNRYIVTGKPLPSGWQIVEGPVEPFYGQTPSPGSIQYMIVGPMA</sequence>
<proteinExistence type="predicted"/>
<gene>
    <name evidence="1" type="ORF">EHH44_13850</name>
</gene>
<evidence type="ECO:0000313" key="2">
    <source>
        <dbReference type="Proteomes" id="UP000268891"/>
    </source>
</evidence>
<name>A0ACD2ELC4_9MYCO</name>
<reference evidence="1" key="1">
    <citation type="submission" date="2018-11" db="EMBL/GenBank/DDBJ databases">
        <authorList>
            <person name="Sattar A."/>
            <person name="Zunita Z."/>
            <person name="Jalila A."/>
            <person name="Saleha A.A."/>
        </authorList>
    </citation>
    <scope>NUCLEOTIDE SEQUENCE</scope>
    <source>
        <strain evidence="1">F12-74</strain>
    </source>
</reference>
<protein>
    <submittedName>
        <fullName evidence="1">DUF4237 domain-containing protein</fullName>
    </submittedName>
</protein>
<evidence type="ECO:0000313" key="1">
    <source>
        <dbReference type="EMBL" id="RRR43514.1"/>
    </source>
</evidence>
<dbReference type="EMBL" id="RRZR01000030">
    <property type="protein sequence ID" value="RRR43514.1"/>
    <property type="molecule type" value="Genomic_DNA"/>
</dbReference>